<sequence>MGATRTARRQVVAMTGDGVNDAPALKAADCGVAMGITGTDVSKEAAKMVLADDNFASIVAAVREGRRVWDNIRKILIFNLPVNLAQGLSVLYAYILGLHEVPLTALQVRARVSERTVQIMSGAGGGVKVILAKYRCRENQREPAKCSASAGRRLAEPGTTTQRPSTLELGPWSVLWA</sequence>
<protein>
    <submittedName>
        <fullName evidence="2">Putative calcium-transporting ATPase</fullName>
    </submittedName>
</protein>
<comment type="caution">
    <text evidence="2">The sequence shown here is derived from an EMBL/GenBank/DDBJ whole genome shotgun (WGS) entry which is preliminary data.</text>
</comment>
<dbReference type="GO" id="GO:0005886">
    <property type="term" value="C:plasma membrane"/>
    <property type="evidence" value="ECO:0007669"/>
    <property type="project" value="TreeGrafter"/>
</dbReference>
<evidence type="ECO:0000313" key="3">
    <source>
        <dbReference type="Proteomes" id="UP000236333"/>
    </source>
</evidence>
<feature type="transmembrane region" description="Helical" evidence="1">
    <location>
        <begin position="75"/>
        <end position="95"/>
    </location>
</feature>
<dbReference type="NCBIfam" id="TIGR01494">
    <property type="entry name" value="ATPase_P-type"/>
    <property type="match status" value="1"/>
</dbReference>
<dbReference type="InterPro" id="IPR023214">
    <property type="entry name" value="HAD_sf"/>
</dbReference>
<keyword evidence="3" id="KW-1185">Reference proteome</keyword>
<dbReference type="Gene3D" id="3.40.50.1000">
    <property type="entry name" value="HAD superfamily/HAD-like"/>
    <property type="match status" value="1"/>
</dbReference>
<dbReference type="SUPFAM" id="SSF56784">
    <property type="entry name" value="HAD-like"/>
    <property type="match status" value="1"/>
</dbReference>
<keyword evidence="1" id="KW-0812">Transmembrane</keyword>
<dbReference type="Gene3D" id="1.20.1110.10">
    <property type="entry name" value="Calcium-transporting ATPase, transmembrane domain"/>
    <property type="match status" value="1"/>
</dbReference>
<proteinExistence type="predicted"/>
<dbReference type="EMBL" id="PGGS01000106">
    <property type="protein sequence ID" value="PNH09038.1"/>
    <property type="molecule type" value="Genomic_DNA"/>
</dbReference>
<dbReference type="InterPro" id="IPR050510">
    <property type="entry name" value="Cation_transp_ATPase_P-type"/>
</dbReference>
<dbReference type="PRINTS" id="PR00119">
    <property type="entry name" value="CATATPASE"/>
</dbReference>
<dbReference type="GO" id="GO:1990573">
    <property type="term" value="P:potassium ion import across plasma membrane"/>
    <property type="evidence" value="ECO:0007669"/>
    <property type="project" value="TreeGrafter"/>
</dbReference>
<dbReference type="GO" id="GO:0005391">
    <property type="term" value="F:P-type sodium:potassium-exchanging transporter activity"/>
    <property type="evidence" value="ECO:0007669"/>
    <property type="project" value="TreeGrafter"/>
</dbReference>
<accession>A0A2J8A930</accession>
<dbReference type="Proteomes" id="UP000236333">
    <property type="component" value="Unassembled WGS sequence"/>
</dbReference>
<dbReference type="PANTHER" id="PTHR43294">
    <property type="entry name" value="SODIUM/POTASSIUM-TRANSPORTING ATPASE SUBUNIT ALPHA"/>
    <property type="match status" value="1"/>
</dbReference>
<dbReference type="GO" id="GO:0030007">
    <property type="term" value="P:intracellular potassium ion homeostasis"/>
    <property type="evidence" value="ECO:0007669"/>
    <property type="project" value="TreeGrafter"/>
</dbReference>
<evidence type="ECO:0000256" key="1">
    <source>
        <dbReference type="SAM" id="Phobius"/>
    </source>
</evidence>
<dbReference type="PRINTS" id="PR00120">
    <property type="entry name" value="HATPASE"/>
</dbReference>
<dbReference type="GO" id="GO:0016887">
    <property type="term" value="F:ATP hydrolysis activity"/>
    <property type="evidence" value="ECO:0007669"/>
    <property type="project" value="InterPro"/>
</dbReference>
<dbReference type="GO" id="GO:1902600">
    <property type="term" value="P:proton transmembrane transport"/>
    <property type="evidence" value="ECO:0007669"/>
    <property type="project" value="TreeGrafter"/>
</dbReference>
<name>A0A2J8A930_9CHLO</name>
<dbReference type="InterPro" id="IPR001757">
    <property type="entry name" value="P_typ_ATPase"/>
</dbReference>
<gene>
    <name evidence="2" type="ORF">TSOC_004384</name>
</gene>
<keyword evidence="1" id="KW-1133">Transmembrane helix</keyword>
<dbReference type="GO" id="GO:0036376">
    <property type="term" value="P:sodium ion export across plasma membrane"/>
    <property type="evidence" value="ECO:0007669"/>
    <property type="project" value="TreeGrafter"/>
</dbReference>
<dbReference type="OrthoDB" id="116380at2759"/>
<dbReference type="AlphaFoldDB" id="A0A2J8A930"/>
<dbReference type="InterPro" id="IPR036412">
    <property type="entry name" value="HAD-like_sf"/>
</dbReference>
<organism evidence="2 3">
    <name type="scientific">Tetrabaena socialis</name>
    <dbReference type="NCBI Taxonomy" id="47790"/>
    <lineage>
        <taxon>Eukaryota</taxon>
        <taxon>Viridiplantae</taxon>
        <taxon>Chlorophyta</taxon>
        <taxon>core chlorophytes</taxon>
        <taxon>Chlorophyceae</taxon>
        <taxon>CS clade</taxon>
        <taxon>Chlamydomonadales</taxon>
        <taxon>Tetrabaenaceae</taxon>
        <taxon>Tetrabaena</taxon>
    </lineage>
</organism>
<evidence type="ECO:0000313" key="2">
    <source>
        <dbReference type="EMBL" id="PNH09038.1"/>
    </source>
</evidence>
<dbReference type="GO" id="GO:0005524">
    <property type="term" value="F:ATP binding"/>
    <property type="evidence" value="ECO:0007669"/>
    <property type="project" value="InterPro"/>
</dbReference>
<dbReference type="GO" id="GO:0006883">
    <property type="term" value="P:intracellular sodium ion homeostasis"/>
    <property type="evidence" value="ECO:0007669"/>
    <property type="project" value="TreeGrafter"/>
</dbReference>
<dbReference type="Pfam" id="PF08282">
    <property type="entry name" value="Hydrolase_3"/>
    <property type="match status" value="1"/>
</dbReference>
<dbReference type="PANTHER" id="PTHR43294:SF20">
    <property type="entry name" value="P-TYPE ATPASE"/>
    <property type="match status" value="1"/>
</dbReference>
<reference evidence="2 3" key="1">
    <citation type="journal article" date="2017" name="Mol. Biol. Evol.">
        <title>The 4-celled Tetrabaena socialis nuclear genome reveals the essential components for genetic control of cell number at the origin of multicellularity in the volvocine lineage.</title>
        <authorList>
            <person name="Featherston J."/>
            <person name="Arakaki Y."/>
            <person name="Hanschen E.R."/>
            <person name="Ferris P.J."/>
            <person name="Michod R.E."/>
            <person name="Olson B.J.S.C."/>
            <person name="Nozaki H."/>
            <person name="Durand P.M."/>
        </authorList>
    </citation>
    <scope>NUCLEOTIDE SEQUENCE [LARGE SCALE GENOMIC DNA]</scope>
    <source>
        <strain evidence="2 3">NIES-571</strain>
    </source>
</reference>
<keyword evidence="1" id="KW-0472">Membrane</keyword>